<reference evidence="1" key="1">
    <citation type="submission" date="2023-06" db="EMBL/GenBank/DDBJ databases">
        <title>MT1 and MT2 Draft Genomes of Novel Species.</title>
        <authorList>
            <person name="Venkateswaran K."/>
        </authorList>
    </citation>
    <scope>NUCLEOTIDE SEQUENCE</scope>
    <source>
        <strain evidence="1">F6_8S_P_1B</strain>
    </source>
</reference>
<evidence type="ECO:0000313" key="1">
    <source>
        <dbReference type="EMBL" id="MDN4614373.1"/>
    </source>
</evidence>
<evidence type="ECO:0000313" key="2">
    <source>
        <dbReference type="Proteomes" id="UP001174208"/>
    </source>
</evidence>
<dbReference type="Proteomes" id="UP001174208">
    <property type="component" value="Unassembled WGS sequence"/>
</dbReference>
<sequence>MTQDEPIMDGSTEATHEDRLAGVVQQVRADLQLRPEEDREELLRQRLTDVGIELDDAEFARIVGEL</sequence>
<gene>
    <name evidence="1" type="ORF">P5G50_07915</name>
</gene>
<comment type="caution">
    <text evidence="1">The sequence shown here is derived from an EMBL/GenBank/DDBJ whole genome shotgun (WGS) entry which is preliminary data.</text>
</comment>
<dbReference type="EMBL" id="JAROCF010000001">
    <property type="protein sequence ID" value="MDN4614373.1"/>
    <property type="molecule type" value="Genomic_DNA"/>
</dbReference>
<organism evidence="1 2">
    <name type="scientific">Leifsonia williamsii</name>
    <dbReference type="NCBI Taxonomy" id="3035919"/>
    <lineage>
        <taxon>Bacteria</taxon>
        <taxon>Bacillati</taxon>
        <taxon>Actinomycetota</taxon>
        <taxon>Actinomycetes</taxon>
        <taxon>Micrococcales</taxon>
        <taxon>Microbacteriaceae</taxon>
        <taxon>Leifsonia</taxon>
    </lineage>
</organism>
<protein>
    <submittedName>
        <fullName evidence="1">Uncharacterized protein</fullName>
    </submittedName>
</protein>
<name>A0ABT8KA96_9MICO</name>
<proteinExistence type="predicted"/>
<keyword evidence="2" id="KW-1185">Reference proteome</keyword>
<accession>A0ABT8KA96</accession>
<dbReference type="RefSeq" id="WP_301211181.1">
    <property type="nucleotide sequence ID" value="NZ_JAROCF010000001.1"/>
</dbReference>